<proteinExistence type="inferred from homology"/>
<dbReference type="PANTHER" id="PTHR37313">
    <property type="entry name" value="UPF0749 PROTEIN RV1825"/>
    <property type="match status" value="1"/>
</dbReference>
<dbReference type="OrthoDB" id="3211287at2"/>
<dbReference type="AlphaFoldDB" id="A0A1G9XDV9"/>
<dbReference type="InterPro" id="IPR010273">
    <property type="entry name" value="DUF881"/>
</dbReference>
<dbReference type="Gene3D" id="3.30.70.1880">
    <property type="entry name" value="Protein of unknown function DUF881"/>
    <property type="match status" value="1"/>
</dbReference>
<name>A0A1G9XDV9_9ACTN</name>
<reference evidence="3 4" key="1">
    <citation type="submission" date="2016-10" db="EMBL/GenBank/DDBJ databases">
        <authorList>
            <person name="de Groot N.N."/>
        </authorList>
    </citation>
    <scope>NUCLEOTIDE SEQUENCE [LARGE SCALE GENOMIC DNA]</scope>
    <source>
        <strain evidence="3 4">CGMCC 1.11147</strain>
    </source>
</reference>
<evidence type="ECO:0000256" key="2">
    <source>
        <dbReference type="SAM" id="Coils"/>
    </source>
</evidence>
<dbReference type="STRING" id="1005944.SAMN05192576_1342"/>
<evidence type="ECO:0000313" key="4">
    <source>
        <dbReference type="Proteomes" id="UP000199004"/>
    </source>
</evidence>
<keyword evidence="2" id="KW-0175">Coiled coil</keyword>
<dbReference type="GO" id="GO:0005886">
    <property type="term" value="C:plasma membrane"/>
    <property type="evidence" value="ECO:0007669"/>
    <property type="project" value="TreeGrafter"/>
</dbReference>
<protein>
    <submittedName>
        <fullName evidence="3">Uncharacterized conserved protein YlxW, UPF0749 family</fullName>
    </submittedName>
</protein>
<dbReference type="Pfam" id="PF05949">
    <property type="entry name" value="DUF881"/>
    <property type="match status" value="1"/>
</dbReference>
<dbReference type="PANTHER" id="PTHR37313:SF2">
    <property type="entry name" value="UPF0749 PROTEIN YLXX"/>
    <property type="match status" value="1"/>
</dbReference>
<feature type="coiled-coil region" evidence="2">
    <location>
        <begin position="68"/>
        <end position="95"/>
    </location>
</feature>
<comment type="similarity">
    <text evidence="1">Belongs to the UPF0749 family.</text>
</comment>
<evidence type="ECO:0000256" key="1">
    <source>
        <dbReference type="ARBA" id="ARBA00009108"/>
    </source>
</evidence>
<dbReference type="RefSeq" id="WP_091022906.1">
    <property type="nucleotide sequence ID" value="NZ_BKAE01000001.1"/>
</dbReference>
<dbReference type="EMBL" id="FNIC01000001">
    <property type="protein sequence ID" value="SDM94989.1"/>
    <property type="molecule type" value="Genomic_DNA"/>
</dbReference>
<keyword evidence="4" id="KW-1185">Reference proteome</keyword>
<accession>A0A1G9XDV9</accession>
<gene>
    <name evidence="3" type="ORF">SAMN05192576_1342</name>
</gene>
<dbReference type="Proteomes" id="UP000199004">
    <property type="component" value="Unassembled WGS sequence"/>
</dbReference>
<evidence type="ECO:0000313" key="3">
    <source>
        <dbReference type="EMBL" id="SDM94989.1"/>
    </source>
</evidence>
<sequence length="250" mass="26965">MREPADGPQELPSGRERLWRALLQPTRRQVVVGLLLAIVGFAAVTQVRTTQVDDTYAALRQQDLIDVLNGLAGTTQRAEAEIARLQDTRDDLQSDTSRRQAALEQAQSEVDTLSILAGLVPVTGPGIRVTITEETGEVEVGSMIDTIQELRTVGAEAIQFNGEVRIIAQSSFTDIVGGLEIDGVEVQSPYVIDVIGDPEVLAGALEFALGPRAKLKRDGAEVEVQQLSSLDIESVRDPVQPEYAEADPGQ</sequence>
<organism evidence="3 4">
    <name type="scientific">Nocardioides szechwanensis</name>
    <dbReference type="NCBI Taxonomy" id="1005944"/>
    <lineage>
        <taxon>Bacteria</taxon>
        <taxon>Bacillati</taxon>
        <taxon>Actinomycetota</taxon>
        <taxon>Actinomycetes</taxon>
        <taxon>Propionibacteriales</taxon>
        <taxon>Nocardioidaceae</taxon>
        <taxon>Nocardioides</taxon>
    </lineage>
</organism>